<gene>
    <name evidence="1" type="ORF">DIU31_003075</name>
    <name evidence="2" type="ORF">J3L21_24670</name>
</gene>
<dbReference type="RefSeq" id="WP_112656686.1">
    <property type="nucleotide sequence ID" value="NZ_CP043451.1"/>
</dbReference>
<dbReference type="EMBL" id="CP043451">
    <property type="protein sequence ID" value="QEM02549.1"/>
    <property type="molecule type" value="Genomic_DNA"/>
</dbReference>
<protein>
    <submittedName>
        <fullName evidence="1">Uncharacterized protein</fullName>
    </submittedName>
</protein>
<accession>A0AAE6JBD9</accession>
<sequence>MRLNESFGGVLREKAPKSFDLRAFEAILLCFCTQSGNGTLVLIALKSIFYDDAFFLLNGSLTINKTGFTNSLIKIKIILKNKKVDTVFAYYLSNIIVS</sequence>
<name>A0AAE6JBD9_9SPHI</name>
<evidence type="ECO:0000313" key="4">
    <source>
        <dbReference type="Proteomes" id="UP000663940"/>
    </source>
</evidence>
<dbReference type="EMBL" id="CP071880">
    <property type="protein sequence ID" value="QTE48708.1"/>
    <property type="molecule type" value="Genomic_DNA"/>
</dbReference>
<keyword evidence="4" id="KW-1185">Reference proteome</keyword>
<dbReference type="Proteomes" id="UP000663940">
    <property type="component" value="Chromosome"/>
</dbReference>
<evidence type="ECO:0000313" key="2">
    <source>
        <dbReference type="EMBL" id="QTE48708.1"/>
    </source>
</evidence>
<evidence type="ECO:0000313" key="3">
    <source>
        <dbReference type="Proteomes" id="UP000250557"/>
    </source>
</evidence>
<proteinExistence type="predicted"/>
<dbReference type="Proteomes" id="UP000250557">
    <property type="component" value="Chromosome"/>
</dbReference>
<dbReference type="AlphaFoldDB" id="A0AAE6JBD9"/>
<reference evidence="1 3" key="1">
    <citation type="submission" date="2019-08" db="EMBL/GenBank/DDBJ databases">
        <title>Comparative genome analysis confer to the adaptation heavy metal polluted environment.</title>
        <authorList>
            <person name="Li Y."/>
        </authorList>
    </citation>
    <scope>NUCLEOTIDE SEQUENCE [LARGE SCALE GENOMIC DNA]</scope>
    <source>
        <strain evidence="1 3">P2</strain>
    </source>
</reference>
<reference evidence="2 4" key="2">
    <citation type="submission" date="2021-03" db="EMBL/GenBank/DDBJ databases">
        <title>Mucilaginibacter strains isolated from gold and copper mining confer multi heavy-metal resistance.</title>
        <authorList>
            <person name="Li Y."/>
        </authorList>
    </citation>
    <scope>NUCLEOTIDE SEQUENCE [LARGE SCALE GENOMIC DNA]</scope>
    <source>
        <strain evidence="2 4">P2-4</strain>
    </source>
</reference>
<evidence type="ECO:0000313" key="1">
    <source>
        <dbReference type="EMBL" id="QEM02549.1"/>
    </source>
</evidence>
<organism evidence="1 3">
    <name type="scientific">Mucilaginibacter rubeus</name>
    <dbReference type="NCBI Taxonomy" id="2027860"/>
    <lineage>
        <taxon>Bacteria</taxon>
        <taxon>Pseudomonadati</taxon>
        <taxon>Bacteroidota</taxon>
        <taxon>Sphingobacteriia</taxon>
        <taxon>Sphingobacteriales</taxon>
        <taxon>Sphingobacteriaceae</taxon>
        <taxon>Mucilaginibacter</taxon>
    </lineage>
</organism>